<dbReference type="HOGENOM" id="CLU_3000217_0_0_1"/>
<evidence type="ECO:0000313" key="2">
    <source>
        <dbReference type="Proteomes" id="UP000011115"/>
    </source>
</evidence>
<evidence type="ECO:0000313" key="1">
    <source>
        <dbReference type="EnsemblPlants" id="PGSC0003DMT400037723"/>
    </source>
</evidence>
<reference evidence="1" key="2">
    <citation type="submission" date="2015-06" db="UniProtKB">
        <authorList>
            <consortium name="EnsemblPlants"/>
        </authorList>
    </citation>
    <scope>IDENTIFICATION</scope>
    <source>
        <strain evidence="1">DM1-3 516 R44</strain>
    </source>
</reference>
<dbReference type="Proteomes" id="UP000011115">
    <property type="component" value="Unassembled WGS sequence"/>
</dbReference>
<organism evidence="1 2">
    <name type="scientific">Solanum tuberosum</name>
    <name type="common">Potato</name>
    <dbReference type="NCBI Taxonomy" id="4113"/>
    <lineage>
        <taxon>Eukaryota</taxon>
        <taxon>Viridiplantae</taxon>
        <taxon>Streptophyta</taxon>
        <taxon>Embryophyta</taxon>
        <taxon>Tracheophyta</taxon>
        <taxon>Spermatophyta</taxon>
        <taxon>Magnoliopsida</taxon>
        <taxon>eudicotyledons</taxon>
        <taxon>Gunneridae</taxon>
        <taxon>Pentapetalae</taxon>
        <taxon>asterids</taxon>
        <taxon>lamiids</taxon>
        <taxon>Solanales</taxon>
        <taxon>Solanaceae</taxon>
        <taxon>Solanoideae</taxon>
        <taxon>Solaneae</taxon>
        <taxon>Solanum</taxon>
    </lineage>
</organism>
<protein>
    <submittedName>
        <fullName evidence="1">Uncharacterized protein</fullName>
    </submittedName>
</protein>
<keyword evidence="2" id="KW-1185">Reference proteome</keyword>
<dbReference type="Gramene" id="PGSC0003DMT400037723">
    <property type="protein sequence ID" value="PGSC0003DMT400037723"/>
    <property type="gene ID" value="PGSC0003DMG402014554"/>
</dbReference>
<dbReference type="PaxDb" id="4113-PGSC0003DMT400037723"/>
<sequence length="57" mass="7138">MREKMTWNQPVINFLDEFCLPEQELYASSREKFVFFWRMIQPSNQWPQLQYRLVKPL</sequence>
<dbReference type="AlphaFoldDB" id="M1B5S7"/>
<dbReference type="EnsemblPlants" id="PGSC0003DMT400037723">
    <property type="protein sequence ID" value="PGSC0003DMT400037723"/>
    <property type="gene ID" value="PGSC0003DMG402014554"/>
</dbReference>
<accession>M1B5S7</accession>
<dbReference type="InParanoid" id="M1B5S7"/>
<reference evidence="2" key="1">
    <citation type="journal article" date="2011" name="Nature">
        <title>Genome sequence and analysis of the tuber crop potato.</title>
        <authorList>
            <consortium name="The Potato Genome Sequencing Consortium"/>
        </authorList>
    </citation>
    <scope>NUCLEOTIDE SEQUENCE [LARGE SCALE GENOMIC DNA]</scope>
    <source>
        <strain evidence="2">cv. DM1-3 516 R44</strain>
    </source>
</reference>
<name>M1B5S7_SOLTU</name>
<proteinExistence type="predicted"/>